<evidence type="ECO:0000313" key="3">
    <source>
        <dbReference type="Proteomes" id="UP001168990"/>
    </source>
</evidence>
<feature type="region of interest" description="Disordered" evidence="1">
    <location>
        <begin position="823"/>
        <end position="894"/>
    </location>
</feature>
<evidence type="ECO:0000313" key="2">
    <source>
        <dbReference type="EMBL" id="KAK0156951.1"/>
    </source>
</evidence>
<feature type="compositionally biased region" description="Polar residues" evidence="1">
    <location>
        <begin position="885"/>
        <end position="894"/>
    </location>
</feature>
<proteinExistence type="predicted"/>
<dbReference type="InterPro" id="IPR011010">
    <property type="entry name" value="DNA_brk_join_enz"/>
</dbReference>
<feature type="non-terminal residue" evidence="2">
    <location>
        <position position="894"/>
    </location>
</feature>
<feature type="region of interest" description="Disordered" evidence="1">
    <location>
        <begin position="12"/>
        <end position="32"/>
    </location>
</feature>
<sequence length="894" mass="101754">MLSNLTCDKQSNDYSNITKESEGFTKQTNSSELANENDFQNQCCNNSLTIIGNGYSTPVDEASLELRDSMGISAIGDELSAKSSSAPSGFTEMDEFMGNSWMNSNVKNNINNEDLSEMKDKCATSDGITDDNHMMPELKNKIYTSHILESEECVIENEIRILGEETGYVKRDSNIIKEIIQEDVNLSISDCNSINDIQQTLVSIGCDQNCVESSGEKCNKTNCTNNEDVDYVPSREITVNNSHLSSDDSLVRMDKKAFIDIHLSKGPPIDGRKLRISPSKKNEVVTSKKHFCQFCQTTQTKYARHILKAHSDNVEVQKCLSFPVLSKEREREIAKLRKRGDFIHNTHANVNTGVLITCRRRRNNSKKNADEYVTCSNCLGSYSKRTLRIHFVKCDSMHKKGQRGQLMEGKGLSGYIHYRANAVMQRSIFPAFQDDAISSTIRYDELLILYDNKLCDKYTLEHQAAMIRSHLRLLARFKIEIKKINKKVTDLASVFRTKRFESLVQAVKVCANYDEEKKIYKTPANAITLGIQLKKCCGILKSDHAKKENAEGLNRVEGFLNVFNDEFTVAISKKALEDQATNRRNKKIVLPSQEDISKLYTYLRERCEKAMVILNEKFDISAWTQMSESVLILLIMFNRRRPGESERFLLENYQNQEKIDNALNLDIYNKVSKESQKQANQFVRIVCRGKLGRTVAVLMHKFLLTYIDKILEYRKEARISSDNPYLFAVPGDKYLKRRYFRACMLLNRFAKESGAKVPQSLRCTMLRKHIATYTAMLGLQDNKVKDLANFMGHHENIHKDVYVIPNCVKDMVEVSRLLQAAVGGADHESVGDEDDDNNNDSDSNDDNDDNESDSNSASETNHQQNRKRKRKQGQRKSKKGKCEVSQPSCSLESG</sequence>
<protein>
    <submittedName>
        <fullName evidence="2">Uncharacterized protein</fullName>
    </submittedName>
</protein>
<dbReference type="EMBL" id="JAQQBS010001883">
    <property type="protein sequence ID" value="KAK0156951.1"/>
    <property type="molecule type" value="Genomic_DNA"/>
</dbReference>
<dbReference type="SUPFAM" id="SSF56349">
    <property type="entry name" value="DNA breaking-rejoining enzymes"/>
    <property type="match status" value="1"/>
</dbReference>
<gene>
    <name evidence="2" type="ORF">PV328_012085</name>
</gene>
<evidence type="ECO:0000256" key="1">
    <source>
        <dbReference type="SAM" id="MobiDB-lite"/>
    </source>
</evidence>
<keyword evidence="3" id="KW-1185">Reference proteome</keyword>
<accession>A0AA39C2V6</accession>
<comment type="caution">
    <text evidence="2">The sequence shown here is derived from an EMBL/GenBank/DDBJ whole genome shotgun (WGS) entry which is preliminary data.</text>
</comment>
<organism evidence="2 3">
    <name type="scientific">Microctonus aethiopoides</name>
    <dbReference type="NCBI Taxonomy" id="144406"/>
    <lineage>
        <taxon>Eukaryota</taxon>
        <taxon>Metazoa</taxon>
        <taxon>Ecdysozoa</taxon>
        <taxon>Arthropoda</taxon>
        <taxon>Hexapoda</taxon>
        <taxon>Insecta</taxon>
        <taxon>Pterygota</taxon>
        <taxon>Neoptera</taxon>
        <taxon>Endopterygota</taxon>
        <taxon>Hymenoptera</taxon>
        <taxon>Apocrita</taxon>
        <taxon>Ichneumonoidea</taxon>
        <taxon>Braconidae</taxon>
        <taxon>Euphorinae</taxon>
        <taxon>Microctonus</taxon>
    </lineage>
</organism>
<reference evidence="2" key="1">
    <citation type="journal article" date="2023" name="bioRxiv">
        <title>Scaffold-level genome assemblies of two parasitoid biocontrol wasps reveal the parthenogenesis mechanism and an associated novel virus.</title>
        <authorList>
            <person name="Inwood S."/>
            <person name="Skelly J."/>
            <person name="Guhlin J."/>
            <person name="Harrop T."/>
            <person name="Goldson S."/>
            <person name="Dearden P."/>
        </authorList>
    </citation>
    <scope>NUCLEOTIDE SEQUENCE</scope>
    <source>
        <strain evidence="2">Irish</strain>
        <tissue evidence="2">Whole body</tissue>
    </source>
</reference>
<reference evidence="2" key="2">
    <citation type="submission" date="2023-03" db="EMBL/GenBank/DDBJ databases">
        <authorList>
            <person name="Inwood S.N."/>
            <person name="Skelly J.G."/>
            <person name="Guhlin J."/>
            <person name="Harrop T.W.R."/>
            <person name="Goldson S.G."/>
            <person name="Dearden P.K."/>
        </authorList>
    </citation>
    <scope>NUCLEOTIDE SEQUENCE</scope>
    <source>
        <strain evidence="2">Irish</strain>
        <tissue evidence="2">Whole body</tissue>
    </source>
</reference>
<dbReference type="PANTHER" id="PTHR33480">
    <property type="entry name" value="SET DOMAIN-CONTAINING PROTEIN-RELATED"/>
    <property type="match status" value="1"/>
</dbReference>
<feature type="compositionally biased region" description="Basic residues" evidence="1">
    <location>
        <begin position="864"/>
        <end position="879"/>
    </location>
</feature>
<dbReference type="PANTHER" id="PTHR33480:SF1">
    <property type="entry name" value="TYR RECOMBINASE DOMAIN-CONTAINING PROTEIN"/>
    <property type="match status" value="1"/>
</dbReference>
<dbReference type="GO" id="GO:0003677">
    <property type="term" value="F:DNA binding"/>
    <property type="evidence" value="ECO:0007669"/>
    <property type="project" value="InterPro"/>
</dbReference>
<dbReference type="Proteomes" id="UP001168990">
    <property type="component" value="Unassembled WGS sequence"/>
</dbReference>
<dbReference type="AlphaFoldDB" id="A0AA39C2V6"/>
<name>A0AA39C2V6_9HYME</name>
<feature type="compositionally biased region" description="Acidic residues" evidence="1">
    <location>
        <begin position="831"/>
        <end position="852"/>
    </location>
</feature>